<evidence type="ECO:0000256" key="2">
    <source>
        <dbReference type="SAM" id="SignalP"/>
    </source>
</evidence>
<evidence type="ECO:0000313" key="5">
    <source>
        <dbReference type="RefSeq" id="XP_052759350.1"/>
    </source>
</evidence>
<proteinExistence type="predicted"/>
<accession>A0ABM3N6Z2</accession>
<dbReference type="PROSITE" id="PS00615">
    <property type="entry name" value="C_TYPE_LECTIN_1"/>
    <property type="match status" value="1"/>
</dbReference>
<feature type="domain" description="C-type lectin" evidence="3">
    <location>
        <begin position="176"/>
        <end position="280"/>
    </location>
</feature>
<evidence type="ECO:0000256" key="1">
    <source>
        <dbReference type="ARBA" id="ARBA00023157"/>
    </source>
</evidence>
<dbReference type="PANTHER" id="PTHR22803">
    <property type="entry name" value="MANNOSE, PHOSPHOLIPASE, LECTIN RECEPTOR RELATED"/>
    <property type="match status" value="1"/>
</dbReference>
<evidence type="ECO:0000313" key="4">
    <source>
        <dbReference type="Proteomes" id="UP001652740"/>
    </source>
</evidence>
<reference evidence="5" key="1">
    <citation type="submission" date="2025-08" db="UniProtKB">
        <authorList>
            <consortium name="RefSeq"/>
        </authorList>
    </citation>
    <scope>IDENTIFICATION</scope>
    <source>
        <tissue evidence="5">Whole larvae</tissue>
    </source>
</reference>
<dbReference type="GeneID" id="113523409"/>
<dbReference type="CDD" id="cd00037">
    <property type="entry name" value="CLECT"/>
    <property type="match status" value="4"/>
</dbReference>
<dbReference type="InterPro" id="IPR050111">
    <property type="entry name" value="C-type_lectin/snaclec_domain"/>
</dbReference>
<dbReference type="RefSeq" id="XP_052759350.1">
    <property type="nucleotide sequence ID" value="XM_052903390.1"/>
</dbReference>
<dbReference type="Pfam" id="PF00059">
    <property type="entry name" value="Lectin_C"/>
    <property type="match status" value="2"/>
</dbReference>
<dbReference type="InterPro" id="IPR018378">
    <property type="entry name" value="C-type_lectin_CS"/>
</dbReference>
<keyword evidence="1" id="KW-1015">Disulfide bond</keyword>
<keyword evidence="2" id="KW-0732">Signal</keyword>
<feature type="signal peptide" evidence="2">
    <location>
        <begin position="1"/>
        <end position="21"/>
    </location>
</feature>
<dbReference type="InterPro" id="IPR016187">
    <property type="entry name" value="CTDL_fold"/>
</dbReference>
<feature type="domain" description="C-type lectin" evidence="3">
    <location>
        <begin position="46"/>
        <end position="152"/>
    </location>
</feature>
<gene>
    <name evidence="5" type="primary">LOC113523409</name>
</gene>
<evidence type="ECO:0000259" key="3">
    <source>
        <dbReference type="PROSITE" id="PS50041"/>
    </source>
</evidence>
<feature type="domain" description="C-type lectin" evidence="3">
    <location>
        <begin position="337"/>
        <end position="443"/>
    </location>
</feature>
<dbReference type="Proteomes" id="UP001652740">
    <property type="component" value="Unplaced"/>
</dbReference>
<dbReference type="InterPro" id="IPR001304">
    <property type="entry name" value="C-type_lectin-like"/>
</dbReference>
<dbReference type="InterPro" id="IPR016186">
    <property type="entry name" value="C-type_lectin-like/link_sf"/>
</dbReference>
<dbReference type="Gene3D" id="3.10.100.10">
    <property type="entry name" value="Mannose-Binding Protein A, subunit A"/>
    <property type="match status" value="5"/>
</dbReference>
<dbReference type="SMART" id="SM00034">
    <property type="entry name" value="CLECT"/>
    <property type="match status" value="4"/>
</dbReference>
<keyword evidence="4" id="KW-1185">Reference proteome</keyword>
<dbReference type="PROSITE" id="PS50041">
    <property type="entry name" value="C_TYPE_LECTIN_2"/>
    <property type="match status" value="3"/>
</dbReference>
<protein>
    <submittedName>
        <fullName evidence="5">Uncharacterized protein LOC113523409</fullName>
    </submittedName>
</protein>
<sequence length="739" mass="83356">MIGTATALSILTLLFFPTAEGRHFRFDYTYKEEIDGWMKLHRVPATWNEARLRCHAEGAVLASPLTQSFLPVMRKLMLANNITQCGAFTGIHATLYKGVYTSIEGVPLARLPIRWAIDEPDNYENSEECLLLQPDGTMADVNCSNTFPFMCYKKKTTNIVATACGTSDPNYYLEPRTGSCYKFHHICQTWHRAYMTCESEGGHLAIINSNTEAQVLKELFAKNPTVLSPCSYKDIASLGFLDWNRDNYCETLEDAGYAMWSKGQPDNAVTRNIPQHCGAMFRTALLDDHTVGITTTVLALLWGVIVAEGRWEKEYRFDYTYNETVIGWLKLHYIPATWDEARLRCHAEGAVLASPLDKPLLNAMNDMVAKSTSNTNCGIFSGIHSTIYKGVYSSVEGIPLSKIPVRWAPGEPVSEYDEGCLLLVWNGTMAVGNCTDSYPYICYKKKTHYVKLTACGTDDKYQLNTKTGSCYKFHNVCQTWRRAYMTCAAEGGHLAIINSPTEAELLKELYAKHPASNIFCKYKDTTMVGFLDWSKDDFWFTIHAKSQAMIVGSGRLRCKLEWSQIPPLVYEGTEISYTDKVKNLGLIMDSTLSWTSHINDISRRIITTDIIEHCVIPIVSLVRLMRRLMEEDEMIKRWAAVPLLKQQQSLFVVVNPPAKCDNYQQNLPFKGDLCSPVYGETLEEAGYSKWNNGTPDNNKLGTLGQHCGGMTRNGLLNDVWCDTVPFSFICERNPPIPLY</sequence>
<dbReference type="SUPFAM" id="SSF56436">
    <property type="entry name" value="C-type lectin-like"/>
    <property type="match status" value="4"/>
</dbReference>
<name>A0ABM3N6Z2_GALME</name>
<organism evidence="4 5">
    <name type="scientific">Galleria mellonella</name>
    <name type="common">Greater wax moth</name>
    <dbReference type="NCBI Taxonomy" id="7137"/>
    <lineage>
        <taxon>Eukaryota</taxon>
        <taxon>Metazoa</taxon>
        <taxon>Ecdysozoa</taxon>
        <taxon>Arthropoda</taxon>
        <taxon>Hexapoda</taxon>
        <taxon>Insecta</taxon>
        <taxon>Pterygota</taxon>
        <taxon>Neoptera</taxon>
        <taxon>Endopterygota</taxon>
        <taxon>Lepidoptera</taxon>
        <taxon>Glossata</taxon>
        <taxon>Ditrysia</taxon>
        <taxon>Pyraloidea</taxon>
        <taxon>Pyralidae</taxon>
        <taxon>Galleriinae</taxon>
        <taxon>Galleria</taxon>
    </lineage>
</organism>
<feature type="chain" id="PRO_5046568199" evidence="2">
    <location>
        <begin position="22"/>
        <end position="739"/>
    </location>
</feature>